<dbReference type="InterPro" id="IPR049028">
    <property type="entry name" value="gp6_C-II"/>
</dbReference>
<dbReference type="InterPro" id="IPR049029">
    <property type="entry name" value="Gp6_II_1st"/>
</dbReference>
<dbReference type="HAMAP" id="MF_04102">
    <property type="entry name" value="BP06_T4"/>
    <property type="match status" value="1"/>
</dbReference>
<keyword evidence="1" id="KW-1226">Viral baseplate protein</keyword>
<dbReference type="GO" id="GO:0098025">
    <property type="term" value="C:virus tail, baseplate"/>
    <property type="evidence" value="ECO:0007669"/>
    <property type="project" value="UniProtKB-UniRule"/>
</dbReference>
<dbReference type="InterPro" id="IPR054065">
    <property type="entry name" value="Gp6_C-III"/>
</dbReference>
<evidence type="ECO:0000313" key="7">
    <source>
        <dbReference type="EMBL" id="AJD81963.1"/>
    </source>
</evidence>
<dbReference type="InterPro" id="IPR034698">
    <property type="entry name" value="GP6_T4"/>
</dbReference>
<gene>
    <name evidence="7" type="ORF">YenMTG1_153</name>
</gene>
<comment type="similarity">
    <text evidence="1">Belongs to the T4likevirus baseplate wedge protein gp6 family.</text>
</comment>
<dbReference type="RefSeq" id="YP_009200414.1">
    <property type="nucleotide sequence ID" value="NC_028820.1"/>
</dbReference>
<keyword evidence="1" id="KW-1245">Viral tail assembly</keyword>
<dbReference type="Gene3D" id="3.30.300.200">
    <property type="match status" value="1"/>
</dbReference>
<dbReference type="EMBL" id="KP202158">
    <property type="protein sequence ID" value="AJD81963.1"/>
    <property type="molecule type" value="Genomic_DNA"/>
</dbReference>
<feature type="domain" description="Baseplate wedge protein gp6" evidence="5">
    <location>
        <begin position="104"/>
        <end position="169"/>
    </location>
</feature>
<dbReference type="Pfam" id="PF21387">
    <property type="entry name" value="Gp6_C-I"/>
    <property type="match status" value="1"/>
</dbReference>
<comment type="induction">
    <text evidence="1">Expressed in the late phase of the viral replicative cycle.</text>
</comment>
<keyword evidence="1" id="KW-1227">Viral tail protein</keyword>
<reference evidence="7 8" key="1">
    <citation type="submission" date="2014-11" db="EMBL/GenBank/DDBJ databases">
        <title>Complete genome sequence of vB_YenM_TG1, a broad host range bacteriophage which infects Yersinia enterocolitica.</title>
        <authorList>
            <person name="Leon-Velarde C.G."/>
            <person name="Kropinski A.M."/>
            <person name="Chen S."/>
            <person name="Griffiths M.W."/>
            <person name="Odumeru J.A."/>
        </authorList>
    </citation>
    <scope>NUCLEOTIDE SEQUENCE [LARGE SCALE GENOMIC DNA]</scope>
</reference>
<feature type="domain" description="Baseplate structural protein gp6 C-terminal" evidence="3">
    <location>
        <begin position="340"/>
        <end position="408"/>
    </location>
</feature>
<keyword evidence="1" id="KW-0946">Virion</keyword>
<dbReference type="GO" id="GO:0098003">
    <property type="term" value="P:viral tail assembly"/>
    <property type="evidence" value="ECO:0007669"/>
    <property type="project" value="UniProtKB-KW"/>
</dbReference>
<dbReference type="InterPro" id="IPR049026">
    <property type="entry name" value="Gp6-like_N"/>
</dbReference>
<dbReference type="Proteomes" id="UP000031805">
    <property type="component" value="Segment"/>
</dbReference>
<dbReference type="GeneID" id="26627477"/>
<feature type="domain" description="Baseplate wedge protein gp6 C-terminal" evidence="6">
    <location>
        <begin position="411"/>
        <end position="488"/>
    </location>
</feature>
<evidence type="ECO:0000313" key="8">
    <source>
        <dbReference type="Proteomes" id="UP000031805"/>
    </source>
</evidence>
<name>A0A0B4ZZJ8_9CAUD</name>
<evidence type="ECO:0000259" key="2">
    <source>
        <dbReference type="Pfam" id="PF21379"/>
    </source>
</evidence>
<evidence type="ECO:0000259" key="3">
    <source>
        <dbReference type="Pfam" id="PF21387"/>
    </source>
</evidence>
<dbReference type="KEGG" id="vg:26627477"/>
<proteinExistence type="evidence at transcript level"/>
<evidence type="ECO:0000259" key="4">
    <source>
        <dbReference type="Pfam" id="PF21472"/>
    </source>
</evidence>
<dbReference type="Pfam" id="PF21871">
    <property type="entry name" value="Gp6_C-III"/>
    <property type="match status" value="1"/>
</dbReference>
<feature type="domain" description="Baseplate wedge protein gp6-like N-terminal helical" evidence="2">
    <location>
        <begin position="24"/>
        <end position="97"/>
    </location>
</feature>
<comment type="subunit">
    <text evidence="1">Homodimer; each gp6 molecule in the ring interacts with its two neighbors, forming an N-terminal dimer with one and a C-terminal dimer with the other.</text>
</comment>
<sequence length="650" mass="72610">MTELTNFQLTKTANAIPEVFEAATFDEIKAKLIDWLKSQNEFKDYDFLGSRLNVLLDLLSYNTLYIQQFGNTAIYESFIRTANQRSSVVQAAQDSGYYPANMSAASISILLKVSHALNPTNIRIPRGTKFLAYAKGAKADPYAFVSLEDVVAVKDKDKFYWPIVKLAQGRIMRNELTYDINSPIIIRDTGIDRSLIRVFVNGSEWTDWTSRSMVHAGSISTIYYTRETIDGNTEIYFGEGVASQSVAGGVLESNYIGGLKPFSGSNIVIEYIRTNGESANGSTGFSYADTLTYISIDEVIENYENNPDFVGADGGGDPENIERIRELAVVKREAQMRCVTASDYESFISAQFGSVVQAVSCFTDSDKPGYAFISIKPKSGLNLTAVQREDMQTYLKEFNLAPITPSVISPNYLFIKHNVTVTYNLNKLQESQQWLESKIIEQIDNYYTEDVEIFNSSFSKSRMLTYVDNADKGVSIIGSSATIELVREIPNFYATPEAGIKYYNKVDSKGIYSSNFLYEASEELTYDVRIVSTAADALGAGKMVIGPFRAGDIVESSIIRPYTGTDFEKLTNPDGRNTYFVVGELNYFSDYIYWNLGAIDVDSTKFPVQSIELYAEPSQDNIFAKDGTLIVFENDLRPQYTTIIMEPITG</sequence>
<evidence type="ECO:0000259" key="6">
    <source>
        <dbReference type="Pfam" id="PF21871"/>
    </source>
</evidence>
<comment type="subcellular location">
    <subcellularLocation>
        <location evidence="1">Virion</location>
    </subcellularLocation>
    <text evidence="1">12 copies of gp6 form a continuous ring that makes up most of the inner baseplate.</text>
</comment>
<evidence type="ECO:0000259" key="5">
    <source>
        <dbReference type="Pfam" id="PF21515"/>
    </source>
</evidence>
<dbReference type="InterPro" id="IPR049027">
    <property type="entry name" value="Gp6_C-I"/>
</dbReference>
<comment type="function">
    <text evidence="1">Baseplate protein that is located next to the tail tube (inner baseplate). Involved in the tail assembly. Involved in sheath contraction.</text>
</comment>
<dbReference type="Pfam" id="PF21379">
    <property type="entry name" value="Gp6-like_1st"/>
    <property type="match status" value="1"/>
</dbReference>
<organism evidence="7 8">
    <name type="scientific">Yersinia phage vB_YenM_TG1</name>
    <dbReference type="NCBI Taxonomy" id="1589265"/>
    <lineage>
        <taxon>Viruses</taxon>
        <taxon>Duplodnaviria</taxon>
        <taxon>Heunggongvirae</taxon>
        <taxon>Uroviricota</taxon>
        <taxon>Caudoviricetes</taxon>
        <taxon>Pantevenvirales</taxon>
        <taxon>Straboviridae</taxon>
        <taxon>Tevenvirinae</taxon>
        <taxon>Tegunavirus</taxon>
        <taxon>Tegunavirus yenmtg1</taxon>
    </lineage>
</organism>
<protein>
    <recommendedName>
        <fullName evidence="1">Baseplate wedge protein gp6</fullName>
    </recommendedName>
</protein>
<dbReference type="Pfam" id="PF21472">
    <property type="entry name" value="gp6_C-domII"/>
    <property type="match status" value="1"/>
</dbReference>
<evidence type="ECO:0000256" key="1">
    <source>
        <dbReference type="HAMAP-Rule" id="MF_04102"/>
    </source>
</evidence>
<keyword evidence="1" id="KW-1188">Viral release from host cell</keyword>
<keyword evidence="8" id="KW-1185">Reference proteome</keyword>
<accession>A0A0B4ZZJ8</accession>
<feature type="domain" description="Baseplate structural protein gp6 C-terminal" evidence="4">
    <location>
        <begin position="495"/>
        <end position="606"/>
    </location>
</feature>
<dbReference type="Pfam" id="PF21515">
    <property type="entry name" value="Gp6_2nd"/>
    <property type="match status" value="1"/>
</dbReference>